<dbReference type="AlphaFoldDB" id="A0A327WSC2"/>
<evidence type="ECO:0000313" key="4">
    <source>
        <dbReference type="Proteomes" id="UP000287865"/>
    </source>
</evidence>
<organism evidence="1 3">
    <name type="scientific">Aliidiomarina maris</name>
    <dbReference type="NCBI Taxonomy" id="531312"/>
    <lineage>
        <taxon>Bacteria</taxon>
        <taxon>Pseudomonadati</taxon>
        <taxon>Pseudomonadota</taxon>
        <taxon>Gammaproteobacteria</taxon>
        <taxon>Alteromonadales</taxon>
        <taxon>Idiomarinaceae</taxon>
        <taxon>Aliidiomarina</taxon>
    </lineage>
</organism>
<reference evidence="2 4" key="1">
    <citation type="journal article" date="2018" name="Front. Microbiol.">
        <title>Genome-Based Analysis Reveals the Taxonomy and Diversity of the Family Idiomarinaceae.</title>
        <authorList>
            <person name="Liu Y."/>
            <person name="Lai Q."/>
            <person name="Shao Z."/>
        </authorList>
    </citation>
    <scope>NUCLEOTIDE SEQUENCE [LARGE SCALE GENOMIC DNA]</scope>
    <source>
        <strain evidence="2 4">CF12-14</strain>
    </source>
</reference>
<dbReference type="EMBL" id="QLMD01000010">
    <property type="protein sequence ID" value="RAJ95323.1"/>
    <property type="molecule type" value="Genomic_DNA"/>
</dbReference>
<comment type="caution">
    <text evidence="1">The sequence shown here is derived from an EMBL/GenBank/DDBJ whole genome shotgun (WGS) entry which is preliminary data.</text>
</comment>
<accession>A0A327WSC2</accession>
<reference evidence="1 3" key="2">
    <citation type="submission" date="2018-06" db="EMBL/GenBank/DDBJ databases">
        <title>Genomic Encyclopedia of Type Strains, Phase III (KMG-III): the genomes of soil and plant-associated and newly described type strains.</title>
        <authorList>
            <person name="Whitman W."/>
        </authorList>
    </citation>
    <scope>NUCLEOTIDE SEQUENCE [LARGE SCALE GENOMIC DNA]</scope>
    <source>
        <strain evidence="1 3">CGMCC 1.15366</strain>
    </source>
</reference>
<evidence type="ECO:0000313" key="3">
    <source>
        <dbReference type="Proteomes" id="UP000249203"/>
    </source>
</evidence>
<protein>
    <submittedName>
        <fullName evidence="1">Uncharacterized protein</fullName>
    </submittedName>
</protein>
<proteinExistence type="predicted"/>
<gene>
    <name evidence="1" type="ORF">B0I24_1105</name>
    <name evidence="2" type="ORF">CWE07_11010</name>
</gene>
<dbReference type="Proteomes" id="UP000287865">
    <property type="component" value="Unassembled WGS sequence"/>
</dbReference>
<keyword evidence="4" id="KW-1185">Reference proteome</keyword>
<evidence type="ECO:0000313" key="2">
    <source>
        <dbReference type="EMBL" id="RUO22798.1"/>
    </source>
</evidence>
<dbReference type="OrthoDB" id="7022114at2"/>
<evidence type="ECO:0000313" key="1">
    <source>
        <dbReference type="EMBL" id="RAJ95323.1"/>
    </source>
</evidence>
<dbReference type="Proteomes" id="UP000249203">
    <property type="component" value="Unassembled WGS sequence"/>
</dbReference>
<sequence>MFWIEMEKPEGTRMPKWQRSAAISDEGIVFVPAAIAGDEQEVFLCANFDGTPITNYLKHLFVPAEWLAKEFPETKEVCDIISSKVKEIHASSGESDLN</sequence>
<dbReference type="EMBL" id="PIPK01000010">
    <property type="protein sequence ID" value="RUO22798.1"/>
    <property type="molecule type" value="Genomic_DNA"/>
</dbReference>
<name>A0A327WSC2_9GAMM</name>